<evidence type="ECO:0000259" key="1">
    <source>
        <dbReference type="Pfam" id="PF20700"/>
    </source>
</evidence>
<reference evidence="2" key="1">
    <citation type="journal article" date="2011" name="Proc. Natl. Acad. Sci. U.S.A.">
        <title>The genome of the fire ant Solenopsis invicta.</title>
        <authorList>
            <person name="Wurm Y."/>
            <person name="Wang J."/>
            <person name="Riba-Grognuz O."/>
            <person name="Corona M."/>
            <person name="Nygaard S."/>
            <person name="Hunt B.G."/>
            <person name="Ingram K.K."/>
            <person name="Falquet L."/>
            <person name="Nipitwattanaphon M."/>
            <person name="Gotzek D."/>
            <person name="Dijkstra M.B."/>
            <person name="Oettler J."/>
            <person name="Comtesse F."/>
            <person name="Shih C.J."/>
            <person name="Wu W.J."/>
            <person name="Yang C.C."/>
            <person name="Thomas J."/>
            <person name="Beaudoing E."/>
            <person name="Pradervand S."/>
            <person name="Flegel V."/>
            <person name="Cook E.D."/>
            <person name="Fabbretti R."/>
            <person name="Stockinger H."/>
            <person name="Long L."/>
            <person name="Farmerie W.G."/>
            <person name="Oakey J."/>
            <person name="Boomsma J.J."/>
            <person name="Pamilo P."/>
            <person name="Yi S.V."/>
            <person name="Heinze J."/>
            <person name="Goodisman M.A."/>
            <person name="Farinelli L."/>
            <person name="Harshman K."/>
            <person name="Hulo N."/>
            <person name="Cerutti L."/>
            <person name="Xenarios I."/>
            <person name="Shoemaker D."/>
            <person name="Keller L."/>
        </authorList>
    </citation>
    <scope>NUCLEOTIDE SEQUENCE [LARGE SCALE GENOMIC DNA]</scope>
</reference>
<evidence type="ECO:0000313" key="2">
    <source>
        <dbReference type="EMBL" id="EFZ10222.1"/>
    </source>
</evidence>
<feature type="domain" description="Mutator-like transposase" evidence="1">
    <location>
        <begin position="63"/>
        <end position="169"/>
    </location>
</feature>
<feature type="non-terminal residue" evidence="2">
    <location>
        <position position="171"/>
    </location>
</feature>
<dbReference type="InterPro" id="IPR049012">
    <property type="entry name" value="Mutator_transp_dom"/>
</dbReference>
<gene>
    <name evidence="2" type="ORF">SINV_08305</name>
</gene>
<sequence length="171" mass="19443">MYGQLAFMGLEVDSDEERNICTLQENELQKMLKNDSESEEEENLITDGNVDAFRVKKGSMPGKCVVDMVYIFERLHEKFDEHCQGIECNFRDLIFIGSCAYGLKNKFFFKCRMCNFESYVWSESPSNESLDINTGAVAGCILTSTGYTQLEESLAAMNIPCMSKKNIRKCA</sequence>
<organism>
    <name type="scientific">Solenopsis invicta</name>
    <name type="common">Red imported fire ant</name>
    <name type="synonym">Solenopsis wagneri</name>
    <dbReference type="NCBI Taxonomy" id="13686"/>
    <lineage>
        <taxon>Eukaryota</taxon>
        <taxon>Metazoa</taxon>
        <taxon>Ecdysozoa</taxon>
        <taxon>Arthropoda</taxon>
        <taxon>Hexapoda</taxon>
        <taxon>Insecta</taxon>
        <taxon>Pterygota</taxon>
        <taxon>Neoptera</taxon>
        <taxon>Endopterygota</taxon>
        <taxon>Hymenoptera</taxon>
        <taxon>Apocrita</taxon>
        <taxon>Aculeata</taxon>
        <taxon>Formicoidea</taxon>
        <taxon>Formicidae</taxon>
        <taxon>Myrmicinae</taxon>
        <taxon>Solenopsis</taxon>
    </lineage>
</organism>
<proteinExistence type="predicted"/>
<name>E9JAD1_SOLIN</name>
<accession>E9JAD1</accession>
<dbReference type="HOGENOM" id="CLU_1564849_0_0_1"/>
<dbReference type="AlphaFoldDB" id="E9JAD1"/>
<dbReference type="Pfam" id="PF20700">
    <property type="entry name" value="Mutator"/>
    <property type="match status" value="1"/>
</dbReference>
<dbReference type="EMBL" id="GL770208">
    <property type="protein sequence ID" value="EFZ10222.1"/>
    <property type="molecule type" value="Genomic_DNA"/>
</dbReference>
<protein>
    <recommendedName>
        <fullName evidence="1">Mutator-like transposase domain-containing protein</fullName>
    </recommendedName>
</protein>